<gene>
    <name evidence="1" type="ORF">HCBG_08914</name>
</gene>
<evidence type="ECO:0000313" key="2">
    <source>
        <dbReference type="Proteomes" id="UP000001631"/>
    </source>
</evidence>
<keyword evidence="2" id="KW-1185">Reference proteome</keyword>
<name>C0P0I4_AJECG</name>
<dbReference type="EMBL" id="GG663381">
    <property type="protein sequence ID" value="EEH02804.1"/>
    <property type="molecule type" value="Genomic_DNA"/>
</dbReference>
<reference evidence="1" key="1">
    <citation type="submission" date="2009-02" db="EMBL/GenBank/DDBJ databases">
        <title>The Genome Sequence of Ajellomyces capsulatus strain G186AR.</title>
        <authorList>
            <consortium name="The Broad Institute Genome Sequencing Platform"/>
            <person name="Champion M."/>
            <person name="Cuomo C."/>
            <person name="Ma L.-J."/>
            <person name="Henn M.R."/>
            <person name="Sil A."/>
            <person name="Goldman B."/>
            <person name="Young S.K."/>
            <person name="Kodira C.D."/>
            <person name="Zeng Q."/>
            <person name="Koehrsen M."/>
            <person name="Alvarado L."/>
            <person name="Berlin A."/>
            <person name="Borenstein D."/>
            <person name="Chen Z."/>
            <person name="Engels R."/>
            <person name="Freedman E."/>
            <person name="Gellesch M."/>
            <person name="Goldberg J."/>
            <person name="Griggs A."/>
            <person name="Gujja S."/>
            <person name="Heiman D."/>
            <person name="Hepburn T."/>
            <person name="Howarth C."/>
            <person name="Jen D."/>
            <person name="Larson L."/>
            <person name="Lewis B."/>
            <person name="Mehta T."/>
            <person name="Park D."/>
            <person name="Pearson M."/>
            <person name="Roberts A."/>
            <person name="Saif S."/>
            <person name="Shea T."/>
            <person name="Shenoy N."/>
            <person name="Sisk P."/>
            <person name="Stolte C."/>
            <person name="Sykes S."/>
            <person name="Walk T."/>
            <person name="White J."/>
            <person name="Yandava C."/>
            <person name="Klein B."/>
            <person name="McEwen J.G."/>
            <person name="Puccia R."/>
            <person name="Goldman G.H."/>
            <person name="Felipe M.S."/>
            <person name="Nino-Vega G."/>
            <person name="San-Blas G."/>
            <person name="Taylor J."/>
            <person name="Mendoza L."/>
            <person name="Galagan J."/>
            <person name="Nusbaum C."/>
            <person name="Birren B."/>
        </authorList>
    </citation>
    <scope>NUCLEOTIDE SEQUENCE</scope>
    <source>
        <strain evidence="1">G186AR</strain>
    </source>
</reference>
<accession>C0P0I4</accession>
<dbReference type="Proteomes" id="UP000001631">
    <property type="component" value="Unassembled WGS sequence"/>
</dbReference>
<dbReference type="HOGENOM" id="CLU_1554804_0_0_1"/>
<dbReference type="GeneID" id="69041930"/>
<proteinExistence type="predicted"/>
<evidence type="ECO:0000313" key="1">
    <source>
        <dbReference type="EMBL" id="EEH02804.1"/>
    </source>
</evidence>
<sequence>MNKHVIYEAHEPTGPSELMRRLTSTITAIVRQNPQLDVETIEDTPFWETAGILLSEQRVMRVDAPATNSVSHRWVFLAREHPDGLEHTLQVLAGHPALLNHYLFAKYIAVFKFEESKILFRSFHGCRSPFFLGRSDIRPVDLKTVVGSQFIEGDKSRAFRGVVNELAKQLTE</sequence>
<dbReference type="AlphaFoldDB" id="C0P0I4"/>
<dbReference type="RefSeq" id="XP_045283285.1">
    <property type="nucleotide sequence ID" value="XM_045435963.1"/>
</dbReference>
<protein>
    <submittedName>
        <fullName evidence="1">Uncharacterized protein</fullName>
    </submittedName>
</protein>
<dbReference type="InParanoid" id="C0P0I4"/>
<organism evidence="1 2">
    <name type="scientific">Ajellomyces capsulatus (strain G186AR / H82 / ATCC MYA-2454 / RMSCC 2432)</name>
    <name type="common">Darling's disease fungus</name>
    <name type="synonym">Histoplasma capsulatum</name>
    <dbReference type="NCBI Taxonomy" id="447093"/>
    <lineage>
        <taxon>Eukaryota</taxon>
        <taxon>Fungi</taxon>
        <taxon>Dikarya</taxon>
        <taxon>Ascomycota</taxon>
        <taxon>Pezizomycotina</taxon>
        <taxon>Eurotiomycetes</taxon>
        <taxon>Eurotiomycetidae</taxon>
        <taxon>Onygenales</taxon>
        <taxon>Ajellomycetaceae</taxon>
        <taxon>Histoplasma</taxon>
    </lineage>
</organism>